<accession>A0ABX2AYJ9</accession>
<keyword evidence="1" id="KW-0732">Signal</keyword>
<dbReference type="EMBL" id="JABKKE010000023">
    <property type="protein sequence ID" value="NPE15008.1"/>
    <property type="molecule type" value="Genomic_DNA"/>
</dbReference>
<evidence type="ECO:0000256" key="1">
    <source>
        <dbReference type="SAM" id="SignalP"/>
    </source>
</evidence>
<dbReference type="GeneID" id="82158467"/>
<evidence type="ECO:0000313" key="2">
    <source>
        <dbReference type="EMBL" id="NPE15008.1"/>
    </source>
</evidence>
<evidence type="ECO:0000313" key="3">
    <source>
        <dbReference type="Proteomes" id="UP001193734"/>
    </source>
</evidence>
<dbReference type="Proteomes" id="UP001193734">
    <property type="component" value="Unassembled WGS sequence"/>
</dbReference>
<name>A0ABX2AYJ9_9BACT</name>
<proteinExistence type="predicted"/>
<keyword evidence="3" id="KW-1185">Reference proteome</keyword>
<comment type="caution">
    <text evidence="2">The sequence shown here is derived from an EMBL/GenBank/DDBJ whole genome shotgun (WGS) entry which is preliminary data.</text>
</comment>
<organism evidence="2 3">
    <name type="scientific">Xylanibacter rodentium</name>
    <dbReference type="NCBI Taxonomy" id="2736289"/>
    <lineage>
        <taxon>Bacteria</taxon>
        <taxon>Pseudomonadati</taxon>
        <taxon>Bacteroidota</taxon>
        <taxon>Bacteroidia</taxon>
        <taxon>Bacteroidales</taxon>
        <taxon>Prevotellaceae</taxon>
        <taxon>Xylanibacter</taxon>
    </lineage>
</organism>
<gene>
    <name evidence="2" type="ORF">HPS55_11885</name>
</gene>
<protein>
    <submittedName>
        <fullName evidence="2">T9SS type A sorting domain-containing protein</fullName>
    </submittedName>
</protein>
<dbReference type="NCBIfam" id="TIGR04183">
    <property type="entry name" value="Por_Secre_tail"/>
    <property type="match status" value="1"/>
</dbReference>
<feature type="signal peptide" evidence="1">
    <location>
        <begin position="1"/>
        <end position="16"/>
    </location>
</feature>
<dbReference type="InterPro" id="IPR026444">
    <property type="entry name" value="Secre_tail"/>
</dbReference>
<feature type="chain" id="PRO_5045657744" evidence="1">
    <location>
        <begin position="17"/>
        <end position="438"/>
    </location>
</feature>
<reference evidence="2 3" key="1">
    <citation type="submission" date="2020-05" db="EMBL/GenBank/DDBJ databases">
        <title>Distinct polysaccharide utilization as determinants for interspecies competition between intestinal Prevotella spp.</title>
        <authorList>
            <person name="Galvez E.J.C."/>
            <person name="Iljazovic A."/>
            <person name="Strowig T."/>
        </authorList>
    </citation>
    <scope>NUCLEOTIDE SEQUENCE [LARGE SCALE GENOMIC DNA]</scope>
    <source>
        <strain evidence="2 3">PROD</strain>
    </source>
</reference>
<sequence length="438" mass="46397">MKNLFLILVFTFQCVAAFPQFKVHSNGNVSMGLSTGVPLSRFTMSGVGDSTYSFYLRDNRSGIFSQAMGGSGTWLYGGNMSSVVTASGKMFVGVSGNATSSDGIDNNVGRAFGVMGTAGNATSGWNYGVFGRIVGKGNGAAVYGTIYEKENGRKLKDRYAGYFNGKVSVRGNLTVRGIIDGILTCPSLEEYVPLGISHGIPLSDSHSNSGSAAGGIMPAVSENLSTFVPIVGELPEDGLGDYVNRPGLDSTLVAVDYTSMELQYDNKKHYALSVDEVEAVYPDLVYTKDDGTKVINYIEMIPLLVESIKELRAQIVSLQGGNIGSRMMSVPKSDSSVGNGGTSGVGGTVSSSVASLLQNDPNPFVDATAVRMFIPETVTDAMLCVYDMSGKQIRSEVIHDRGEVTVSVTAEGLTAGMYLYSLIADGKLVNTRKMILTK</sequence>
<dbReference type="RefSeq" id="WP_172174846.1">
    <property type="nucleotide sequence ID" value="NZ_CASQAX010000024.1"/>
</dbReference>